<proteinExistence type="predicted"/>
<name>A0ACC1SQT7_9HYPO</name>
<accession>A0ACC1SQT7</accession>
<organism evidence="1 2">
    <name type="scientific">Fusarium decemcellulare</name>
    <dbReference type="NCBI Taxonomy" id="57161"/>
    <lineage>
        <taxon>Eukaryota</taxon>
        <taxon>Fungi</taxon>
        <taxon>Dikarya</taxon>
        <taxon>Ascomycota</taxon>
        <taxon>Pezizomycotina</taxon>
        <taxon>Sordariomycetes</taxon>
        <taxon>Hypocreomycetidae</taxon>
        <taxon>Hypocreales</taxon>
        <taxon>Nectriaceae</taxon>
        <taxon>Fusarium</taxon>
        <taxon>Fusarium decemcellulare species complex</taxon>
    </lineage>
</organism>
<dbReference type="Proteomes" id="UP001148629">
    <property type="component" value="Unassembled WGS sequence"/>
</dbReference>
<gene>
    <name evidence="1" type="ORF">NM208_g2914</name>
</gene>
<reference evidence="1" key="1">
    <citation type="submission" date="2022-08" db="EMBL/GenBank/DDBJ databases">
        <title>Genome Sequence of Fusarium decemcellulare.</title>
        <authorList>
            <person name="Buettner E."/>
        </authorList>
    </citation>
    <scope>NUCLEOTIDE SEQUENCE</scope>
    <source>
        <strain evidence="1">Babe19</strain>
    </source>
</reference>
<protein>
    <submittedName>
        <fullName evidence="1">Uncharacterized protein</fullName>
    </submittedName>
</protein>
<evidence type="ECO:0000313" key="1">
    <source>
        <dbReference type="EMBL" id="KAJ3544709.1"/>
    </source>
</evidence>
<comment type="caution">
    <text evidence="1">The sequence shown here is derived from an EMBL/GenBank/DDBJ whole genome shotgun (WGS) entry which is preliminary data.</text>
</comment>
<dbReference type="EMBL" id="JANRMS010000183">
    <property type="protein sequence ID" value="KAJ3544709.1"/>
    <property type="molecule type" value="Genomic_DNA"/>
</dbReference>
<keyword evidence="2" id="KW-1185">Reference proteome</keyword>
<evidence type="ECO:0000313" key="2">
    <source>
        <dbReference type="Proteomes" id="UP001148629"/>
    </source>
</evidence>
<sequence length="1138" mass="126928">MTSVFLTLLCSFVPLYLIPVILVVVAFVIYVIYQRLFHPLAAYPGPFWASITDLWQVSQFLSLNQPYHLTELHEKHGPFVRYGPDKLSITAEEAVPLIYQKGGKNLPKTEFYDAYGAKIPNVFGMRDERMHSTRRRHMSHSFSISYVKGMEQYLDANIAILCQKIRSFAERDQVFDLKRLLHFYTIDVLGELAFSRSFGVQLSDDESLVPPVIEHSLLGAATGAWPAMTQTLRKWLPIVPHSGLQALFKGRADCARLAAECVQRRIKDLEDAKQKDNHQRKDILTNLILATHPDTGEHLKQPDLEAEAFGFMQIDSNLEPLGQDRAAYTVAEAEGSLPYLRQCIRENFRLTPVFTMPLARRVEVPEGIVIAGRHIRQGTSVAVCNHAFHHNPDVWGADHNVFNPDRWDGEETAKRARHLMHFGLGGRQCLGKTVAQTNIYKLTSTLLRLFNFQLADSEESIRAARGEFSGILPELVSVGISDLKKPLLVKATCGGEKPKCARCIDDKVDCAGNGDKSTSTSHPLVNETSSQAIPIDSGQYARNEAEVVSSVIDSHYEDTDSACTPINTESPQDVLATRLFERLPAYNTGHFGPSSNHALFRNLTAEMVSQGYRNIQHSFQDEGKGGSPLVLPSHCPTIHQSATFQPTKTGFPSQQASLQLIARFFDTVGAVLPFIGEITLVKAVHEVYKPGAEMNPTPDTRALLNIAFAHALSTLNDPTSEHYYLEALKVLGHQTARIYSLESLQACLLLSSFQQNSRRAIASWATHSMAISMSYQLGIHDQASYEYLELEARELRTRVWLALVMQDRALSSALGRPSLISIRYGQAELDRLLDTPRTAGHMRSAVSGKTNAYFKHLVALYEISNIAVDSIYNSNISWTNPTCFKSLVGQAFDLIQQLESSVNGSSSFQIPQEIQSLLASSDTELQSRRYEILLSIHYYRILLLITRPLLLCTLEAAPTFDENSSYKILRSVAGQILRQALAAAKELCEILTSILRLNPSFFQGNSIWWISNYTSLTLCLHVVGFWLLSLRTPTKFPGLDLNVVELESLLRQGLNALKTIGGRSIMSVKAHDCVQRFLGFLSSIGSVTAAEQLDGPANVVPIDFDSTVNIENNLNFEEIWDFSIASDTFSSSFLHFQV</sequence>